<dbReference type="AlphaFoldDB" id="A0A3M7PNS7"/>
<proteinExistence type="predicted"/>
<comment type="caution">
    <text evidence="1">The sequence shown here is derived from an EMBL/GenBank/DDBJ whole genome shotgun (WGS) entry which is preliminary data.</text>
</comment>
<accession>A0A3M7PNS7</accession>
<evidence type="ECO:0000313" key="1">
    <source>
        <dbReference type="EMBL" id="RNA00415.1"/>
    </source>
</evidence>
<name>A0A3M7PNS7_BRAPC</name>
<sequence>MSNKLVADFDKYFLSLFLIDCNCISTGFSKLPFIMSKINYKAHLDLKPMNWFHSKFAFGFDKSHARMKYNESFNSTNFMSLSNSYLIIATSSPDCKIYPLLKFPHFLLPVLRCLVI</sequence>
<dbReference type="Proteomes" id="UP000276133">
    <property type="component" value="Unassembled WGS sequence"/>
</dbReference>
<protein>
    <submittedName>
        <fullName evidence="1">Uncharacterized protein</fullName>
    </submittedName>
</protein>
<organism evidence="1 2">
    <name type="scientific">Brachionus plicatilis</name>
    <name type="common">Marine rotifer</name>
    <name type="synonym">Brachionus muelleri</name>
    <dbReference type="NCBI Taxonomy" id="10195"/>
    <lineage>
        <taxon>Eukaryota</taxon>
        <taxon>Metazoa</taxon>
        <taxon>Spiralia</taxon>
        <taxon>Gnathifera</taxon>
        <taxon>Rotifera</taxon>
        <taxon>Eurotatoria</taxon>
        <taxon>Monogononta</taxon>
        <taxon>Pseudotrocha</taxon>
        <taxon>Ploima</taxon>
        <taxon>Brachionidae</taxon>
        <taxon>Brachionus</taxon>
    </lineage>
</organism>
<evidence type="ECO:0000313" key="2">
    <source>
        <dbReference type="Proteomes" id="UP000276133"/>
    </source>
</evidence>
<reference evidence="1 2" key="1">
    <citation type="journal article" date="2018" name="Sci. Rep.">
        <title>Genomic signatures of local adaptation to the degree of environmental predictability in rotifers.</title>
        <authorList>
            <person name="Franch-Gras L."/>
            <person name="Hahn C."/>
            <person name="Garcia-Roger E.M."/>
            <person name="Carmona M.J."/>
            <person name="Serra M."/>
            <person name="Gomez A."/>
        </authorList>
    </citation>
    <scope>NUCLEOTIDE SEQUENCE [LARGE SCALE GENOMIC DNA]</scope>
    <source>
        <strain evidence="1">HYR1</strain>
    </source>
</reference>
<keyword evidence="2" id="KW-1185">Reference proteome</keyword>
<gene>
    <name evidence="1" type="ORF">BpHYR1_011047</name>
</gene>
<dbReference type="EMBL" id="REGN01009768">
    <property type="protein sequence ID" value="RNA00415.1"/>
    <property type="molecule type" value="Genomic_DNA"/>
</dbReference>